<evidence type="ECO:0000256" key="3">
    <source>
        <dbReference type="ARBA" id="ARBA00022475"/>
    </source>
</evidence>
<dbReference type="PaxDb" id="8364-ENSXETP00000055833"/>
<evidence type="ECO:0000256" key="6">
    <source>
        <dbReference type="ARBA" id="ARBA00022989"/>
    </source>
</evidence>
<dbReference type="FunFam" id="1.20.1070.10:FF:000300">
    <property type="entry name" value="Vomeronasal type-1 receptor"/>
    <property type="match status" value="1"/>
</dbReference>
<feature type="transmembrane region" description="Helical" evidence="11">
    <location>
        <begin position="291"/>
        <end position="317"/>
    </location>
</feature>
<evidence type="ECO:0000256" key="7">
    <source>
        <dbReference type="ARBA" id="ARBA00023040"/>
    </source>
</evidence>
<keyword evidence="5 11" id="KW-0812">Transmembrane</keyword>
<feature type="transmembrane region" description="Helical" evidence="11">
    <location>
        <begin position="75"/>
        <end position="96"/>
    </location>
</feature>
<dbReference type="Pfam" id="PF03402">
    <property type="entry name" value="V1R"/>
    <property type="match status" value="1"/>
</dbReference>
<dbReference type="AlphaFoldDB" id="A0A5S6MRI2"/>
<keyword evidence="10 11" id="KW-0807">Transducer</keyword>
<sequence>VSNILFTTPSDVAPSGLKVIAHLKKIYISGLKACFGSTETPITVLDLFSYLCGLPTLFTSKRGKHSTMQDLLKGLIFLLQMKFGVIANGIILVDYLGNIFSGIKKIDFIVCHLTLVNLVSLLSRGIPYSMMRLGVPDVLTDVGCKAVIYTYRVTRALSITSTCSLSVFQLATIAPTVSPWAIFKSLVTKYILYSFVGFWIFHMCANSTIPLTVGAPVNNTIPQRAVHLGFCYAIFLDYIPEIVSTMFTTGIDYLNVTIMTLCSVTMLVLLKRHSQQVRYLQSTTQSVEVKASKIIISLVSLYVLFHGIDSLLLLYSISRKELSSILAEVRVFLSSSFAAISPLILINFSKRMRAKWPLRKKKMLATKITNVSHVSC</sequence>
<evidence type="ECO:0000256" key="11">
    <source>
        <dbReference type="RuleBase" id="RU364061"/>
    </source>
</evidence>
<evidence type="ECO:0000259" key="12">
    <source>
        <dbReference type="PROSITE" id="PS50262"/>
    </source>
</evidence>
<name>A0A5S6MRI2_XENTR</name>
<dbReference type="InterPro" id="IPR017452">
    <property type="entry name" value="GPCR_Rhodpsn_7TM"/>
</dbReference>
<feature type="transmembrane region" description="Helical" evidence="11">
    <location>
        <begin position="329"/>
        <end position="349"/>
    </location>
</feature>
<dbReference type="GeneTree" id="ENSGT00940000159100"/>
<keyword evidence="9 11" id="KW-0675">Receptor</keyword>
<keyword evidence="7 11" id="KW-0297">G-protein coupled receptor</keyword>
<keyword evidence="6 11" id="KW-1133">Transmembrane helix</keyword>
<evidence type="ECO:0000256" key="5">
    <source>
        <dbReference type="ARBA" id="ARBA00022692"/>
    </source>
</evidence>
<dbReference type="Ensembl" id="ENSXETT00000036752">
    <property type="protein sequence ID" value="ENSXETP00000036752"/>
    <property type="gene ID" value="ENSXETG00000016868"/>
</dbReference>
<comment type="similarity">
    <text evidence="2 11">Belongs to the G-protein coupled receptor 1 family.</text>
</comment>
<evidence type="ECO:0000313" key="13">
    <source>
        <dbReference type="Ensembl" id="ENSXETP00000036752"/>
    </source>
</evidence>
<protein>
    <recommendedName>
        <fullName evidence="11">Vomeronasal type-1 receptor</fullName>
    </recommendedName>
</protein>
<dbReference type="PROSITE" id="PS50262">
    <property type="entry name" value="G_PROTEIN_RECEP_F1_2"/>
    <property type="match status" value="1"/>
</dbReference>
<reference evidence="13" key="2">
    <citation type="submission" date="2019-11" db="UniProtKB">
        <authorList>
            <consortium name="Ensembl"/>
        </authorList>
    </citation>
    <scope>IDENTIFICATION</scope>
</reference>
<dbReference type="InterPro" id="IPR004072">
    <property type="entry name" value="Vmron_rcpt_1"/>
</dbReference>
<evidence type="ECO:0000256" key="2">
    <source>
        <dbReference type="ARBA" id="ARBA00010663"/>
    </source>
</evidence>
<gene>
    <name evidence="13" type="primary">kctd15</name>
</gene>
<dbReference type="Bgee" id="ENSXETG00000016868">
    <property type="expression patterns" value="Expressed in gastrula and 3 other cell types or tissues"/>
</dbReference>
<feature type="domain" description="G-protein coupled receptors family 1 profile" evidence="12">
    <location>
        <begin position="87"/>
        <end position="345"/>
    </location>
</feature>
<evidence type="ECO:0000256" key="1">
    <source>
        <dbReference type="ARBA" id="ARBA00004651"/>
    </source>
</evidence>
<dbReference type="GO" id="GO:0016503">
    <property type="term" value="F:pheromone receptor activity"/>
    <property type="evidence" value="ECO:0007669"/>
    <property type="project" value="InterPro"/>
</dbReference>
<comment type="subcellular location">
    <subcellularLocation>
        <location evidence="1 11">Cell membrane</location>
        <topology evidence="1 11">Multi-pass membrane protein</topology>
    </subcellularLocation>
</comment>
<dbReference type="SUPFAM" id="SSF81321">
    <property type="entry name" value="Family A G protein-coupled receptor-like"/>
    <property type="match status" value="1"/>
</dbReference>
<feature type="transmembrane region" description="Helical" evidence="11">
    <location>
        <begin position="190"/>
        <end position="213"/>
    </location>
</feature>
<keyword evidence="4 11" id="KW-0589">Pheromone response</keyword>
<keyword evidence="3 11" id="KW-1003">Cell membrane</keyword>
<feature type="transmembrane region" description="Helical" evidence="11">
    <location>
        <begin position="108"/>
        <end position="126"/>
    </location>
</feature>
<organism evidence="13">
    <name type="scientific">Xenopus tropicalis</name>
    <name type="common">Western clawed frog</name>
    <name type="synonym">Silurana tropicalis</name>
    <dbReference type="NCBI Taxonomy" id="8364"/>
    <lineage>
        <taxon>Eukaryota</taxon>
        <taxon>Metazoa</taxon>
        <taxon>Chordata</taxon>
        <taxon>Craniata</taxon>
        <taxon>Vertebrata</taxon>
        <taxon>Euteleostomi</taxon>
        <taxon>Amphibia</taxon>
        <taxon>Batrachia</taxon>
        <taxon>Anura</taxon>
        <taxon>Pipoidea</taxon>
        <taxon>Pipidae</taxon>
        <taxon>Xenopodinae</taxon>
        <taxon>Xenopus</taxon>
        <taxon>Silurana</taxon>
    </lineage>
</organism>
<accession>A0A5S6MRI2</accession>
<feature type="transmembrane region" description="Helical" evidence="11">
    <location>
        <begin position="253"/>
        <end position="270"/>
    </location>
</feature>
<evidence type="ECO:0000256" key="4">
    <source>
        <dbReference type="ARBA" id="ARBA00022507"/>
    </source>
</evidence>
<dbReference type="GO" id="GO:0005886">
    <property type="term" value="C:plasma membrane"/>
    <property type="evidence" value="ECO:0007669"/>
    <property type="project" value="UniProtKB-SubCell"/>
</dbReference>
<proteinExistence type="inferred from homology"/>
<dbReference type="PANTHER" id="PTHR24062">
    <property type="entry name" value="VOMERONASAL TYPE-1 RECEPTOR"/>
    <property type="match status" value="1"/>
</dbReference>
<dbReference type="Xenbase" id="XB-GENE-944069">
    <property type="gene designation" value="kctd15"/>
</dbReference>
<keyword evidence="8 11" id="KW-0472">Membrane</keyword>
<dbReference type="Gene3D" id="1.20.1070.10">
    <property type="entry name" value="Rhodopsin 7-helix transmembrane proteins"/>
    <property type="match status" value="1"/>
</dbReference>
<reference evidence="13" key="1">
    <citation type="journal article" date="2010" name="Science">
        <title>The genome of the Western clawed frog Xenopus tropicalis.</title>
        <authorList>
            <person name="Hellsten U."/>
            <person name="Harland R.M."/>
            <person name="Gilchrist M.J."/>
            <person name="Hendrix D."/>
            <person name="Jurka J."/>
            <person name="Kapitonov V."/>
            <person name="Ovcharenko I."/>
            <person name="Putnam N.H."/>
            <person name="Shu S."/>
            <person name="Taher L."/>
            <person name="Blitz I.L."/>
            <person name="Blumberg B."/>
            <person name="Dichmann D.S."/>
            <person name="Dubchak I."/>
            <person name="Amaya E."/>
            <person name="Detter J.C."/>
            <person name="Fletcher R."/>
            <person name="Gerhard D.S."/>
            <person name="Goodstein D."/>
            <person name="Graves T."/>
            <person name="Grigoriev I.V."/>
            <person name="Grimwood J."/>
            <person name="Kawashima T."/>
            <person name="Lindquist E."/>
            <person name="Lucas S.M."/>
            <person name="Mead P.E."/>
            <person name="Mitros T."/>
            <person name="Ogino H."/>
            <person name="Ohta Y."/>
            <person name="Poliakov A.V."/>
            <person name="Pollet N."/>
            <person name="Robert J."/>
            <person name="Salamov A."/>
            <person name="Sater A.K."/>
            <person name="Schmutz J."/>
            <person name="Terry A."/>
            <person name="Vize P.D."/>
            <person name="Warren W.C."/>
            <person name="Wells D."/>
            <person name="Wills A."/>
            <person name="Wilson R.K."/>
            <person name="Zimmerman L.B."/>
            <person name="Zorn A.M."/>
            <person name="Grainger R."/>
            <person name="Grammer T."/>
            <person name="Khokha M.K."/>
            <person name="Richardson P.M."/>
            <person name="Rokhsar D.S."/>
        </authorList>
    </citation>
    <scope>NUCLEOTIDE SEQUENCE [LARGE SCALE GENOMIC DNA]</scope>
    <source>
        <strain evidence="13">Nigerian</strain>
    </source>
</reference>
<evidence type="ECO:0000256" key="10">
    <source>
        <dbReference type="ARBA" id="ARBA00023224"/>
    </source>
</evidence>
<evidence type="ECO:0000256" key="9">
    <source>
        <dbReference type="ARBA" id="ARBA00023170"/>
    </source>
</evidence>
<dbReference type="GO" id="GO:0019236">
    <property type="term" value="P:response to pheromone"/>
    <property type="evidence" value="ECO:0007669"/>
    <property type="project" value="UniProtKB-KW"/>
</dbReference>
<evidence type="ECO:0000256" key="8">
    <source>
        <dbReference type="ARBA" id="ARBA00023136"/>
    </source>
</evidence>